<gene>
    <name evidence="3" type="ORF">CCAE0312_LOCUS432</name>
</gene>
<keyword evidence="1" id="KW-0175">Coiled coil</keyword>
<organism evidence="3">
    <name type="scientific">Compsopogon caeruleus</name>
    <dbReference type="NCBI Taxonomy" id="31354"/>
    <lineage>
        <taxon>Eukaryota</taxon>
        <taxon>Rhodophyta</taxon>
        <taxon>Compsopogonophyceae</taxon>
        <taxon>Compsopogonales</taxon>
        <taxon>Compsopogonaceae</taxon>
        <taxon>Compsopogon</taxon>
    </lineage>
</organism>
<feature type="compositionally biased region" description="Basic and acidic residues" evidence="2">
    <location>
        <begin position="72"/>
        <end position="90"/>
    </location>
</feature>
<feature type="region of interest" description="Disordered" evidence="2">
    <location>
        <begin position="102"/>
        <end position="161"/>
    </location>
</feature>
<name>A0A7S1T570_9RHOD</name>
<evidence type="ECO:0000256" key="2">
    <source>
        <dbReference type="SAM" id="MobiDB-lite"/>
    </source>
</evidence>
<dbReference type="EMBL" id="HBGH01000867">
    <property type="protein sequence ID" value="CAD9221968.1"/>
    <property type="molecule type" value="Transcribed_RNA"/>
</dbReference>
<sequence length="248" mass="27808">MMMAFETIVGIFPGGTAAGSLERRKPGRKFISSGRCSLRPWGPWMDLRQEASPRDSDNETHMDRDEASDDGVPDHQDEEGSKSIIGPDHELTEIMLRNSVGDVSMSGASGTEESHPSMQETSVAALDPAADSKSRTSISEGDEREGYAQIQPRTTGLPELPSSRRTNALFALLLKIVRRVENSRIKVETQREDLHQLIENVRRQIQRMKSERAKLNKELEKEKNLAYQTFARVVMAGIAWCAWTLLRN</sequence>
<reference evidence="3" key="1">
    <citation type="submission" date="2021-01" db="EMBL/GenBank/DDBJ databases">
        <authorList>
            <person name="Corre E."/>
            <person name="Pelletier E."/>
            <person name="Niang G."/>
            <person name="Scheremetjew M."/>
            <person name="Finn R."/>
            <person name="Kale V."/>
            <person name="Holt S."/>
            <person name="Cochrane G."/>
            <person name="Meng A."/>
            <person name="Brown T."/>
            <person name="Cohen L."/>
        </authorList>
    </citation>
    <scope>NUCLEOTIDE SEQUENCE</scope>
    <source>
        <strain evidence="3">SAG 36.94</strain>
    </source>
</reference>
<feature type="coiled-coil region" evidence="1">
    <location>
        <begin position="180"/>
        <end position="225"/>
    </location>
</feature>
<accession>A0A7S1T570</accession>
<protein>
    <submittedName>
        <fullName evidence="3">Uncharacterized protein</fullName>
    </submittedName>
</protein>
<proteinExistence type="predicted"/>
<feature type="region of interest" description="Disordered" evidence="2">
    <location>
        <begin position="41"/>
        <end position="90"/>
    </location>
</feature>
<evidence type="ECO:0000256" key="1">
    <source>
        <dbReference type="SAM" id="Coils"/>
    </source>
</evidence>
<dbReference type="AlphaFoldDB" id="A0A7S1T570"/>
<evidence type="ECO:0000313" key="3">
    <source>
        <dbReference type="EMBL" id="CAD9221968.1"/>
    </source>
</evidence>
<feature type="compositionally biased region" description="Basic and acidic residues" evidence="2">
    <location>
        <begin position="47"/>
        <end position="65"/>
    </location>
</feature>
<feature type="compositionally biased region" description="Polar residues" evidence="2">
    <location>
        <begin position="106"/>
        <end position="122"/>
    </location>
</feature>